<dbReference type="SUPFAM" id="SSF53187">
    <property type="entry name" value="Zn-dependent exopeptidases"/>
    <property type="match status" value="1"/>
</dbReference>
<dbReference type="Proteomes" id="UP000701801">
    <property type="component" value="Unassembled WGS sequence"/>
</dbReference>
<keyword evidence="11" id="KW-1185">Reference proteome</keyword>
<dbReference type="PANTHER" id="PTHR12147">
    <property type="entry name" value="METALLOPEPTIDASE M28 FAMILY MEMBER"/>
    <property type="match status" value="1"/>
</dbReference>
<comment type="caution">
    <text evidence="10">The sequence shown here is derived from an EMBL/GenBank/DDBJ whole genome shotgun (WGS) entry which is preliminary data.</text>
</comment>
<keyword evidence="6 7" id="KW-0862">Zinc</keyword>
<evidence type="ECO:0000256" key="6">
    <source>
        <dbReference type="ARBA" id="ARBA00022833"/>
    </source>
</evidence>
<evidence type="ECO:0000259" key="8">
    <source>
        <dbReference type="Pfam" id="PF02225"/>
    </source>
</evidence>
<dbReference type="InterPro" id="IPR003137">
    <property type="entry name" value="PA_domain"/>
</dbReference>
<evidence type="ECO:0000313" key="10">
    <source>
        <dbReference type="EMBL" id="CAG8981895.1"/>
    </source>
</evidence>
<proteinExistence type="inferred from homology"/>
<feature type="chain" id="PRO_5040540361" description="Peptide hydrolase" evidence="7">
    <location>
        <begin position="21"/>
        <end position="425"/>
    </location>
</feature>
<dbReference type="InterPro" id="IPR046450">
    <property type="entry name" value="PA_dom_sf"/>
</dbReference>
<feature type="signal peptide" evidence="7">
    <location>
        <begin position="1"/>
        <end position="20"/>
    </location>
</feature>
<reference evidence="10" key="1">
    <citation type="submission" date="2021-07" db="EMBL/GenBank/DDBJ databases">
        <authorList>
            <person name="Durling M."/>
        </authorList>
    </citation>
    <scope>NUCLEOTIDE SEQUENCE</scope>
</reference>
<dbReference type="Gene3D" id="3.40.630.10">
    <property type="entry name" value="Zn peptidases"/>
    <property type="match status" value="2"/>
</dbReference>
<sequence>MKLSQLVFGFGVFASTFSCASPTDTRPLRDSNKLRRLLTRSALLSKAKTLQNFAYDTPKRNRQIGTPGHNATINWIYDTINQFPDYYESYLQPYDMLLHEDANLTVNGKALEVYSLGMSPSGKAKGPVVHIPNLGCDKATDLTGKIALILRGDCQSAVKDAYAGAANASGVLIYNTGNAIYSTMNGYSLQLVSTPEGPGVNDNGSGSNTLLEIAVQLTNFSINNAVRFSWWTAEEPGLLGATYYVAHLNQSGINKIRLLLNFDMLASPNYAYQIYDGDGSAFNSTGPPGSAEAEHAFQDYFTNEAHQGWTETEFDGRSDYGPFLDVSIACGGLFTGAEGNKTVQEAALFGGEAGKPYDVNYHLAGDNATNLNIGAWIENTKAIAHVLAGYARSFDSLPPRNVSVAAKREVLAKRGALRKRGSPRY</sequence>
<dbReference type="AlphaFoldDB" id="A0A9N9LZF0"/>
<dbReference type="PANTHER" id="PTHR12147:SF26">
    <property type="entry name" value="PEPTIDASE M28 DOMAIN-CONTAINING PROTEIN"/>
    <property type="match status" value="1"/>
</dbReference>
<name>A0A9N9LZF0_9HELO</name>
<accession>A0A9N9LZF0</accession>
<dbReference type="InterPro" id="IPR045175">
    <property type="entry name" value="M28_fam"/>
</dbReference>
<evidence type="ECO:0000313" key="11">
    <source>
        <dbReference type="Proteomes" id="UP000701801"/>
    </source>
</evidence>
<dbReference type="Gene3D" id="3.50.30.30">
    <property type="match status" value="1"/>
</dbReference>
<evidence type="ECO:0000256" key="2">
    <source>
        <dbReference type="ARBA" id="ARBA00005634"/>
    </source>
</evidence>
<dbReference type="PROSITE" id="PS51257">
    <property type="entry name" value="PROKAR_LIPOPROTEIN"/>
    <property type="match status" value="1"/>
</dbReference>
<evidence type="ECO:0000256" key="1">
    <source>
        <dbReference type="ARBA" id="ARBA00001947"/>
    </source>
</evidence>
<evidence type="ECO:0000256" key="4">
    <source>
        <dbReference type="ARBA" id="ARBA00022723"/>
    </source>
</evidence>
<protein>
    <recommendedName>
        <fullName evidence="7">Peptide hydrolase</fullName>
        <ecNumber evidence="7">3.4.-.-</ecNumber>
    </recommendedName>
</protein>
<dbReference type="EC" id="3.4.-.-" evidence="7"/>
<dbReference type="OrthoDB" id="10013407at2759"/>
<evidence type="ECO:0000256" key="3">
    <source>
        <dbReference type="ARBA" id="ARBA00022670"/>
    </source>
</evidence>
<dbReference type="Pfam" id="PF02225">
    <property type="entry name" value="PA"/>
    <property type="match status" value="1"/>
</dbReference>
<dbReference type="GO" id="GO:0046872">
    <property type="term" value="F:metal ion binding"/>
    <property type="evidence" value="ECO:0007669"/>
    <property type="project" value="UniProtKB-KW"/>
</dbReference>
<keyword evidence="7" id="KW-0732">Signal</keyword>
<dbReference type="SUPFAM" id="SSF52025">
    <property type="entry name" value="PA domain"/>
    <property type="match status" value="1"/>
</dbReference>
<dbReference type="EMBL" id="CAJVRM010000535">
    <property type="protein sequence ID" value="CAG8981895.1"/>
    <property type="molecule type" value="Genomic_DNA"/>
</dbReference>
<keyword evidence="5 7" id="KW-0378">Hydrolase</keyword>
<evidence type="ECO:0000256" key="5">
    <source>
        <dbReference type="ARBA" id="ARBA00022801"/>
    </source>
</evidence>
<evidence type="ECO:0000259" key="9">
    <source>
        <dbReference type="Pfam" id="PF04389"/>
    </source>
</evidence>
<dbReference type="GO" id="GO:0008235">
    <property type="term" value="F:metalloexopeptidase activity"/>
    <property type="evidence" value="ECO:0007669"/>
    <property type="project" value="InterPro"/>
</dbReference>
<organism evidence="10 11">
    <name type="scientific">Hymenoscyphus albidus</name>
    <dbReference type="NCBI Taxonomy" id="595503"/>
    <lineage>
        <taxon>Eukaryota</taxon>
        <taxon>Fungi</taxon>
        <taxon>Dikarya</taxon>
        <taxon>Ascomycota</taxon>
        <taxon>Pezizomycotina</taxon>
        <taxon>Leotiomycetes</taxon>
        <taxon>Helotiales</taxon>
        <taxon>Helotiaceae</taxon>
        <taxon>Hymenoscyphus</taxon>
    </lineage>
</organism>
<dbReference type="Pfam" id="PF04389">
    <property type="entry name" value="Peptidase_M28"/>
    <property type="match status" value="1"/>
</dbReference>
<dbReference type="InterPro" id="IPR007484">
    <property type="entry name" value="Peptidase_M28"/>
</dbReference>
<feature type="domain" description="Peptidase M28" evidence="9">
    <location>
        <begin position="193"/>
        <end position="386"/>
    </location>
</feature>
<gene>
    <name evidence="10" type="ORF">HYALB_00013809</name>
</gene>
<dbReference type="GO" id="GO:0006508">
    <property type="term" value="P:proteolysis"/>
    <property type="evidence" value="ECO:0007669"/>
    <property type="project" value="UniProtKB-KW"/>
</dbReference>
<feature type="domain" description="PA" evidence="8">
    <location>
        <begin position="125"/>
        <end position="183"/>
    </location>
</feature>
<comment type="similarity">
    <text evidence="2">Belongs to the peptidase M28 family. M28B subfamily.</text>
</comment>
<keyword evidence="3 7" id="KW-0645">Protease</keyword>
<evidence type="ECO:0000256" key="7">
    <source>
        <dbReference type="RuleBase" id="RU361240"/>
    </source>
</evidence>
<keyword evidence="4 7" id="KW-0479">Metal-binding</keyword>
<comment type="cofactor">
    <cofactor evidence="1">
        <name>Zn(2+)</name>
        <dbReference type="ChEBI" id="CHEBI:29105"/>
    </cofactor>
</comment>